<evidence type="ECO:0000313" key="1">
    <source>
        <dbReference type="EMBL" id="KAI5678063.1"/>
    </source>
</evidence>
<dbReference type="EMBL" id="CM044702">
    <property type="protein sequence ID" value="KAI5678063.1"/>
    <property type="molecule type" value="Genomic_DNA"/>
</dbReference>
<proteinExistence type="predicted"/>
<organism evidence="1 2">
    <name type="scientific">Catharanthus roseus</name>
    <name type="common">Madagascar periwinkle</name>
    <name type="synonym">Vinca rosea</name>
    <dbReference type="NCBI Taxonomy" id="4058"/>
    <lineage>
        <taxon>Eukaryota</taxon>
        <taxon>Viridiplantae</taxon>
        <taxon>Streptophyta</taxon>
        <taxon>Embryophyta</taxon>
        <taxon>Tracheophyta</taxon>
        <taxon>Spermatophyta</taxon>
        <taxon>Magnoliopsida</taxon>
        <taxon>eudicotyledons</taxon>
        <taxon>Gunneridae</taxon>
        <taxon>Pentapetalae</taxon>
        <taxon>asterids</taxon>
        <taxon>lamiids</taxon>
        <taxon>Gentianales</taxon>
        <taxon>Apocynaceae</taxon>
        <taxon>Rauvolfioideae</taxon>
        <taxon>Vinceae</taxon>
        <taxon>Catharanthinae</taxon>
        <taxon>Catharanthus</taxon>
    </lineage>
</organism>
<reference evidence="2" key="1">
    <citation type="journal article" date="2023" name="Nat. Plants">
        <title>Single-cell RNA sequencing provides a high-resolution roadmap for understanding the multicellular compartmentation of specialized metabolism.</title>
        <authorList>
            <person name="Sun S."/>
            <person name="Shen X."/>
            <person name="Li Y."/>
            <person name="Li Y."/>
            <person name="Wang S."/>
            <person name="Li R."/>
            <person name="Zhang H."/>
            <person name="Shen G."/>
            <person name="Guo B."/>
            <person name="Wei J."/>
            <person name="Xu J."/>
            <person name="St-Pierre B."/>
            <person name="Chen S."/>
            <person name="Sun C."/>
        </authorList>
    </citation>
    <scope>NUCLEOTIDE SEQUENCE [LARGE SCALE GENOMIC DNA]</scope>
</reference>
<name>A0ACC0BZS1_CATRO</name>
<sequence length="818" mass="91535">MEIRNALIMLTKISSVFPVTRKTGINLEKRVAKIKGDEREDLKVLATGVAAALAARKPSWVTDEEFGMGYLEIKPAPAPASKSAGVNSVVGQNGLVPNLSHGEPMGGRNAAAGSSHSDYGNSVKDIRARPADSRIERAESSLLKSDQGLSKVKGGSLVNGSEFQSATPSIIVQSGTSRSTDNQKQLDDSTNRTSEDTMKMATKTDAELEGRATIKRSTPAQSLSKQSKHDLVKDDSKSVKAVARVSSSSADRELLPQAIGTTIVSSTISGNVVATTNKVMPSIRSSDHVNELKAEAANKLSDSKISACKDDSSEALDALKSSRSVYSPRRDSSTAPKSGDKPQKRGSPAEEVDRLSKRRKGETDLRDYESGEVRVSERERSIDSRSTDKHYVDLDKPVPDEHVTSRSIDKPIDRSKDKGSERHDRDSRERLERLDKSRADNIRDRSLERYGRERSVERVLDRGGADRNFDRLAKDERSKEDRGKLRYSEINVEKSYADDRFHGQGLPPPPPLPPNVVPQSVNTSRREDDADRRFGTARHAQRLSPRHEERERRRSEENALSLQDDAKRRREDEFRDRKREERDSLQIKGEDKEREREREKANILKEDIDSNAASKRRKLKRDHVPAEPGEYSPAAPAPPTLSINLSQQYDGRDRTDRKGTIVQRPGYLEDPGLRIHGKEVAGKTAHRDNDPIYDRDWDDEKRQRVEPKRRHRNEIKSWNLSKDKIQFYLVLQTTVWFPALSLSRFTSKVPSSFMSEDLRGNLEEGIIKFGPLSHIVCKVISRSSPKLLSEHQSEACQCSSTFLAMREPISVQSGICSP</sequence>
<evidence type="ECO:0000313" key="2">
    <source>
        <dbReference type="Proteomes" id="UP001060085"/>
    </source>
</evidence>
<gene>
    <name evidence="1" type="ORF">M9H77_09013</name>
</gene>
<comment type="caution">
    <text evidence="1">The sequence shown here is derived from an EMBL/GenBank/DDBJ whole genome shotgun (WGS) entry which is preliminary data.</text>
</comment>
<protein>
    <submittedName>
        <fullName evidence="1">Uncharacterized protein</fullName>
    </submittedName>
</protein>
<dbReference type="Proteomes" id="UP001060085">
    <property type="component" value="Linkage Group LG02"/>
</dbReference>
<keyword evidence="2" id="KW-1185">Reference proteome</keyword>
<accession>A0ACC0BZS1</accession>